<dbReference type="Proteomes" id="UP000265160">
    <property type="component" value="LG7"/>
</dbReference>
<protein>
    <submittedName>
        <fullName evidence="1">Uncharacterized protein</fullName>
    </submittedName>
</protein>
<reference evidence="1" key="3">
    <citation type="submission" date="2025-09" db="UniProtKB">
        <authorList>
            <consortium name="Ensembl"/>
        </authorList>
    </citation>
    <scope>IDENTIFICATION</scope>
</reference>
<reference evidence="1" key="2">
    <citation type="submission" date="2025-08" db="UniProtKB">
        <authorList>
            <consortium name="Ensembl"/>
        </authorList>
    </citation>
    <scope>IDENTIFICATION</scope>
</reference>
<reference evidence="1 2" key="1">
    <citation type="journal article" date="2014" name="Nature">
        <title>The genomic substrate for adaptive radiation in African cichlid fish.</title>
        <authorList>
            <person name="Brawand D."/>
            <person name="Wagner C.E."/>
            <person name="Li Y.I."/>
            <person name="Malinsky M."/>
            <person name="Keller I."/>
            <person name="Fan S."/>
            <person name="Simakov O."/>
            <person name="Ng A.Y."/>
            <person name="Lim Z.W."/>
            <person name="Bezault E."/>
            <person name="Turner-Maier J."/>
            <person name="Johnson J."/>
            <person name="Alcazar R."/>
            <person name="Noh H.J."/>
            <person name="Russell P."/>
            <person name="Aken B."/>
            <person name="Alfoldi J."/>
            <person name="Amemiya C."/>
            <person name="Azzouzi N."/>
            <person name="Baroiller J.F."/>
            <person name="Barloy-Hubler F."/>
            <person name="Berlin A."/>
            <person name="Bloomquist R."/>
            <person name="Carleton K.L."/>
            <person name="Conte M.A."/>
            <person name="D'Cotta H."/>
            <person name="Eshel O."/>
            <person name="Gaffney L."/>
            <person name="Galibert F."/>
            <person name="Gante H.F."/>
            <person name="Gnerre S."/>
            <person name="Greuter L."/>
            <person name="Guyon R."/>
            <person name="Haddad N.S."/>
            <person name="Haerty W."/>
            <person name="Harris R.M."/>
            <person name="Hofmann H.A."/>
            <person name="Hourlier T."/>
            <person name="Hulata G."/>
            <person name="Jaffe D.B."/>
            <person name="Lara M."/>
            <person name="Lee A.P."/>
            <person name="MacCallum I."/>
            <person name="Mwaiko S."/>
            <person name="Nikaido M."/>
            <person name="Nishihara H."/>
            <person name="Ozouf-Costaz C."/>
            <person name="Penman D.J."/>
            <person name="Przybylski D."/>
            <person name="Rakotomanga M."/>
            <person name="Renn S.C.P."/>
            <person name="Ribeiro F.J."/>
            <person name="Ron M."/>
            <person name="Salzburger W."/>
            <person name="Sanchez-Pulido L."/>
            <person name="Santos M.E."/>
            <person name="Searle S."/>
            <person name="Sharpe T."/>
            <person name="Swofford R."/>
            <person name="Tan F.J."/>
            <person name="Williams L."/>
            <person name="Young S."/>
            <person name="Yin S."/>
            <person name="Okada N."/>
            <person name="Kocher T.D."/>
            <person name="Miska E.A."/>
            <person name="Lander E.S."/>
            <person name="Venkatesh B."/>
            <person name="Fernald R.D."/>
            <person name="Meyer A."/>
            <person name="Ponting C.P."/>
            <person name="Streelman J.T."/>
            <person name="Lindblad-Toh K."/>
            <person name="Seehausen O."/>
            <person name="Di Palma F."/>
        </authorList>
    </citation>
    <scope>NUCLEOTIDE SEQUENCE</scope>
</reference>
<evidence type="ECO:0000313" key="1">
    <source>
        <dbReference type="Ensembl" id="ENSMZEP00005016944.1"/>
    </source>
</evidence>
<keyword evidence="2" id="KW-1185">Reference proteome</keyword>
<evidence type="ECO:0000313" key="2">
    <source>
        <dbReference type="Proteomes" id="UP000265160"/>
    </source>
</evidence>
<sequence>LEVECEISKFLPPNTKSLIQPINQGAIHTFKLLCIRITLYHLVEIYIKMYKNKHLVSTLQIFTYHGGFWNVTPVKIEGI</sequence>
<dbReference type="Ensembl" id="ENSMZET00005017484.1">
    <property type="protein sequence ID" value="ENSMZEP00005016944.1"/>
    <property type="gene ID" value="ENSMZEG00005012724.1"/>
</dbReference>
<organism evidence="1 2">
    <name type="scientific">Maylandia zebra</name>
    <name type="common">zebra mbuna</name>
    <dbReference type="NCBI Taxonomy" id="106582"/>
    <lineage>
        <taxon>Eukaryota</taxon>
        <taxon>Metazoa</taxon>
        <taxon>Chordata</taxon>
        <taxon>Craniata</taxon>
        <taxon>Vertebrata</taxon>
        <taxon>Euteleostomi</taxon>
        <taxon>Actinopterygii</taxon>
        <taxon>Neopterygii</taxon>
        <taxon>Teleostei</taxon>
        <taxon>Neoteleostei</taxon>
        <taxon>Acanthomorphata</taxon>
        <taxon>Ovalentaria</taxon>
        <taxon>Cichlomorphae</taxon>
        <taxon>Cichliformes</taxon>
        <taxon>Cichlidae</taxon>
        <taxon>African cichlids</taxon>
        <taxon>Pseudocrenilabrinae</taxon>
        <taxon>Haplochromini</taxon>
        <taxon>Maylandia</taxon>
        <taxon>Maylandia zebra complex</taxon>
    </lineage>
</organism>
<name>A0A3P9C4I3_9CICH</name>
<proteinExistence type="predicted"/>
<dbReference type="AlphaFoldDB" id="A0A3P9C4I3"/>
<accession>A0A3P9C4I3</accession>